<proteinExistence type="inferred from homology"/>
<evidence type="ECO:0000256" key="3">
    <source>
        <dbReference type="ARBA" id="ARBA00022827"/>
    </source>
</evidence>
<feature type="region of interest" description="Disordered" evidence="6">
    <location>
        <begin position="257"/>
        <end position="276"/>
    </location>
</feature>
<evidence type="ECO:0000256" key="1">
    <source>
        <dbReference type="ARBA" id="ARBA00007992"/>
    </source>
</evidence>
<keyword evidence="9" id="KW-1185">Reference proteome</keyword>
<evidence type="ECO:0000313" key="8">
    <source>
        <dbReference type="EMBL" id="OJJ48992.1"/>
    </source>
</evidence>
<dbReference type="PANTHER" id="PTHR13789">
    <property type="entry name" value="MONOOXYGENASE"/>
    <property type="match status" value="1"/>
</dbReference>
<dbReference type="InterPro" id="IPR002938">
    <property type="entry name" value="FAD-bd"/>
</dbReference>
<dbReference type="InterPro" id="IPR036188">
    <property type="entry name" value="FAD/NAD-bd_sf"/>
</dbReference>
<evidence type="ECO:0000256" key="5">
    <source>
        <dbReference type="ARBA" id="ARBA00023033"/>
    </source>
</evidence>
<evidence type="ECO:0000259" key="7">
    <source>
        <dbReference type="Pfam" id="PF01494"/>
    </source>
</evidence>
<dbReference type="InterPro" id="IPR050493">
    <property type="entry name" value="FAD-dep_Monooxygenase_BioMet"/>
</dbReference>
<feature type="domain" description="FAD-binding" evidence="7">
    <location>
        <begin position="4"/>
        <end position="185"/>
    </location>
</feature>
<keyword evidence="5" id="KW-0503">Monooxygenase</keyword>
<organism evidence="8 9">
    <name type="scientific">Penicilliopsis zonata CBS 506.65</name>
    <dbReference type="NCBI Taxonomy" id="1073090"/>
    <lineage>
        <taxon>Eukaryota</taxon>
        <taxon>Fungi</taxon>
        <taxon>Dikarya</taxon>
        <taxon>Ascomycota</taxon>
        <taxon>Pezizomycotina</taxon>
        <taxon>Eurotiomycetes</taxon>
        <taxon>Eurotiomycetidae</taxon>
        <taxon>Eurotiales</taxon>
        <taxon>Aspergillaceae</taxon>
        <taxon>Penicilliopsis</taxon>
    </lineage>
</organism>
<keyword evidence="4" id="KW-0560">Oxidoreductase</keyword>
<dbReference type="GeneID" id="34612019"/>
<dbReference type="GO" id="GO:0004497">
    <property type="term" value="F:monooxygenase activity"/>
    <property type="evidence" value="ECO:0007669"/>
    <property type="project" value="UniProtKB-KW"/>
</dbReference>
<dbReference type="Pfam" id="PF01494">
    <property type="entry name" value="FAD_binding_3"/>
    <property type="match status" value="1"/>
</dbReference>
<gene>
    <name evidence="8" type="ORF">ASPZODRAFT_149959</name>
</gene>
<keyword evidence="2" id="KW-0285">Flavoprotein</keyword>
<evidence type="ECO:0000256" key="2">
    <source>
        <dbReference type="ARBA" id="ARBA00022630"/>
    </source>
</evidence>
<accession>A0A1L9SP08</accession>
<evidence type="ECO:0000256" key="4">
    <source>
        <dbReference type="ARBA" id="ARBA00023002"/>
    </source>
</evidence>
<dbReference type="VEuPathDB" id="FungiDB:ASPZODRAFT_149959"/>
<dbReference type="RefSeq" id="XP_022583502.1">
    <property type="nucleotide sequence ID" value="XM_022725554.1"/>
</dbReference>
<dbReference type="Proteomes" id="UP000184188">
    <property type="component" value="Unassembled WGS sequence"/>
</dbReference>
<dbReference type="GO" id="GO:0071949">
    <property type="term" value="F:FAD binding"/>
    <property type="evidence" value="ECO:0007669"/>
    <property type="project" value="InterPro"/>
</dbReference>
<name>A0A1L9SP08_9EURO</name>
<dbReference type="EMBL" id="KV878338">
    <property type="protein sequence ID" value="OJJ48992.1"/>
    <property type="molecule type" value="Genomic_DNA"/>
</dbReference>
<evidence type="ECO:0000313" key="9">
    <source>
        <dbReference type="Proteomes" id="UP000184188"/>
    </source>
</evidence>
<dbReference type="STRING" id="1073090.A0A1L9SP08"/>
<comment type="similarity">
    <text evidence="1">Belongs to the paxM FAD-dependent monooxygenase family.</text>
</comment>
<sequence>MVRDILIVGGGIAGLASALSLSKSLAALEDPDFQIHVFERHSGMPETGGAISLTPAAQRHLDTLGVLEELDGMGPDGGVEVDEIELFALRSGRPLGPIRFADDYGQTEKKKRYKGRRVMRMHLSRAMLNTLRRMNNVAVYYGKKLVGGRETASGVTLKFEDGSTATGDLVLGCDGVHSVTRTQLVDAGRASEYTGVSFLQSTIDSAGALHSRPHFECTAMHLSQQGSLLASFCDPGKTKIFLAGIIDLGEQLIERLREEEDSSSSSSSSNSSNNNSELARYHVKMTLQYLARERFARSPLPFVSEMVTQTQDWSLYPVYQVPPGGKWYTERILLLGDAAHALPPRDESAAYALGDAIQISRLLVNYHDRPLIEVFQAYERQRRVLVQTAFDRSRRLWQRTHDMRLLPGQLKELLTPVDLRPSSCSSSLHTPAAPVPSHEGFSDLSIYSLTREALDQ</sequence>
<dbReference type="SUPFAM" id="SSF51905">
    <property type="entry name" value="FAD/NAD(P)-binding domain"/>
    <property type="match status" value="1"/>
</dbReference>
<dbReference type="Gene3D" id="3.50.50.60">
    <property type="entry name" value="FAD/NAD(P)-binding domain"/>
    <property type="match status" value="1"/>
</dbReference>
<dbReference type="PRINTS" id="PR00420">
    <property type="entry name" value="RNGMNOXGNASE"/>
</dbReference>
<dbReference type="PANTHER" id="PTHR13789:SF309">
    <property type="entry name" value="PUTATIVE (AFU_ORTHOLOGUE AFUA_6G14510)-RELATED"/>
    <property type="match status" value="1"/>
</dbReference>
<dbReference type="OrthoDB" id="16820at2759"/>
<feature type="compositionally biased region" description="Low complexity" evidence="6">
    <location>
        <begin position="263"/>
        <end position="276"/>
    </location>
</feature>
<keyword evidence="3" id="KW-0274">FAD</keyword>
<dbReference type="AlphaFoldDB" id="A0A1L9SP08"/>
<reference evidence="9" key="1">
    <citation type="journal article" date="2017" name="Genome Biol.">
        <title>Comparative genomics reveals high biological diversity and specific adaptations in the industrially and medically important fungal genus Aspergillus.</title>
        <authorList>
            <person name="de Vries R.P."/>
            <person name="Riley R."/>
            <person name="Wiebenga A."/>
            <person name="Aguilar-Osorio G."/>
            <person name="Amillis S."/>
            <person name="Uchima C.A."/>
            <person name="Anderluh G."/>
            <person name="Asadollahi M."/>
            <person name="Askin M."/>
            <person name="Barry K."/>
            <person name="Battaglia E."/>
            <person name="Bayram O."/>
            <person name="Benocci T."/>
            <person name="Braus-Stromeyer S.A."/>
            <person name="Caldana C."/>
            <person name="Canovas D."/>
            <person name="Cerqueira G.C."/>
            <person name="Chen F."/>
            <person name="Chen W."/>
            <person name="Choi C."/>
            <person name="Clum A."/>
            <person name="Dos Santos R.A."/>
            <person name="Damasio A.R."/>
            <person name="Diallinas G."/>
            <person name="Emri T."/>
            <person name="Fekete E."/>
            <person name="Flipphi M."/>
            <person name="Freyberg S."/>
            <person name="Gallo A."/>
            <person name="Gournas C."/>
            <person name="Habgood R."/>
            <person name="Hainaut M."/>
            <person name="Harispe M.L."/>
            <person name="Henrissat B."/>
            <person name="Hilden K.S."/>
            <person name="Hope R."/>
            <person name="Hossain A."/>
            <person name="Karabika E."/>
            <person name="Karaffa L."/>
            <person name="Karanyi Z."/>
            <person name="Krasevec N."/>
            <person name="Kuo A."/>
            <person name="Kusch H."/>
            <person name="LaButti K."/>
            <person name="Lagendijk E.L."/>
            <person name="Lapidus A."/>
            <person name="Levasseur A."/>
            <person name="Lindquist E."/>
            <person name="Lipzen A."/>
            <person name="Logrieco A.F."/>
            <person name="MacCabe A."/>
            <person name="Maekelae M.R."/>
            <person name="Malavazi I."/>
            <person name="Melin P."/>
            <person name="Meyer V."/>
            <person name="Mielnichuk N."/>
            <person name="Miskei M."/>
            <person name="Molnar A.P."/>
            <person name="Mule G."/>
            <person name="Ngan C.Y."/>
            <person name="Orejas M."/>
            <person name="Orosz E."/>
            <person name="Ouedraogo J.P."/>
            <person name="Overkamp K.M."/>
            <person name="Park H.-S."/>
            <person name="Perrone G."/>
            <person name="Piumi F."/>
            <person name="Punt P.J."/>
            <person name="Ram A.F."/>
            <person name="Ramon A."/>
            <person name="Rauscher S."/>
            <person name="Record E."/>
            <person name="Riano-Pachon D.M."/>
            <person name="Robert V."/>
            <person name="Roehrig J."/>
            <person name="Ruller R."/>
            <person name="Salamov A."/>
            <person name="Salih N.S."/>
            <person name="Samson R.A."/>
            <person name="Sandor E."/>
            <person name="Sanguinetti M."/>
            <person name="Schuetze T."/>
            <person name="Sepcic K."/>
            <person name="Shelest E."/>
            <person name="Sherlock G."/>
            <person name="Sophianopoulou V."/>
            <person name="Squina F.M."/>
            <person name="Sun H."/>
            <person name="Susca A."/>
            <person name="Todd R.B."/>
            <person name="Tsang A."/>
            <person name="Unkles S.E."/>
            <person name="van de Wiele N."/>
            <person name="van Rossen-Uffink D."/>
            <person name="Oliveira J.V."/>
            <person name="Vesth T.C."/>
            <person name="Visser J."/>
            <person name="Yu J.-H."/>
            <person name="Zhou M."/>
            <person name="Andersen M.R."/>
            <person name="Archer D.B."/>
            <person name="Baker S.E."/>
            <person name="Benoit I."/>
            <person name="Brakhage A.A."/>
            <person name="Braus G.H."/>
            <person name="Fischer R."/>
            <person name="Frisvad J.C."/>
            <person name="Goldman G.H."/>
            <person name="Houbraken J."/>
            <person name="Oakley B."/>
            <person name="Pocsi I."/>
            <person name="Scazzocchio C."/>
            <person name="Seiboth B."/>
            <person name="vanKuyk P.A."/>
            <person name="Wortman J."/>
            <person name="Dyer P.S."/>
            <person name="Grigoriev I.V."/>
        </authorList>
    </citation>
    <scope>NUCLEOTIDE SEQUENCE [LARGE SCALE GENOMIC DNA]</scope>
    <source>
        <strain evidence="9">CBS 506.65</strain>
    </source>
</reference>
<protein>
    <recommendedName>
        <fullName evidence="7">FAD-binding domain-containing protein</fullName>
    </recommendedName>
</protein>
<evidence type="ECO:0000256" key="6">
    <source>
        <dbReference type="SAM" id="MobiDB-lite"/>
    </source>
</evidence>